<evidence type="ECO:0000256" key="1">
    <source>
        <dbReference type="SAM" id="Phobius"/>
    </source>
</evidence>
<name>A0A1F6G3U8_9BACT</name>
<dbReference type="STRING" id="1798533.A2609_03260"/>
<keyword evidence="1" id="KW-0472">Membrane</keyword>
<evidence type="ECO:0000313" key="3">
    <source>
        <dbReference type="Proteomes" id="UP000176867"/>
    </source>
</evidence>
<evidence type="ECO:0000313" key="2">
    <source>
        <dbReference type="EMBL" id="OGG92785.1"/>
    </source>
</evidence>
<dbReference type="EMBL" id="MFMU01000020">
    <property type="protein sequence ID" value="OGG92785.1"/>
    <property type="molecule type" value="Genomic_DNA"/>
</dbReference>
<sequence length="97" mass="10413">MHNFHYPFHHSFTALCSGVLAILAVSYIGLIAVVMSYAASTIEFSQSVRNDESVVAVLEAEYLSAVAQITNTNYAADGYAVPVAKIFVPAKSTTALR</sequence>
<dbReference type="AlphaFoldDB" id="A0A1F6G3U8"/>
<organism evidence="2 3">
    <name type="scientific">Candidatus Kaiserbacteria bacterium RIFOXYD1_FULL_47_14</name>
    <dbReference type="NCBI Taxonomy" id="1798533"/>
    <lineage>
        <taxon>Bacteria</taxon>
        <taxon>Candidatus Kaiseribacteriota</taxon>
    </lineage>
</organism>
<reference evidence="2 3" key="1">
    <citation type="journal article" date="2016" name="Nat. Commun.">
        <title>Thousands of microbial genomes shed light on interconnected biogeochemical processes in an aquifer system.</title>
        <authorList>
            <person name="Anantharaman K."/>
            <person name="Brown C.T."/>
            <person name="Hug L.A."/>
            <person name="Sharon I."/>
            <person name="Castelle C.J."/>
            <person name="Probst A.J."/>
            <person name="Thomas B.C."/>
            <person name="Singh A."/>
            <person name="Wilkins M.J."/>
            <person name="Karaoz U."/>
            <person name="Brodie E.L."/>
            <person name="Williams K.H."/>
            <person name="Hubbard S.S."/>
            <person name="Banfield J.F."/>
        </authorList>
    </citation>
    <scope>NUCLEOTIDE SEQUENCE [LARGE SCALE GENOMIC DNA]</scope>
</reference>
<feature type="transmembrane region" description="Helical" evidence="1">
    <location>
        <begin position="12"/>
        <end position="39"/>
    </location>
</feature>
<accession>A0A1F6G3U8</accession>
<gene>
    <name evidence="2" type="ORF">A2609_03260</name>
</gene>
<dbReference type="Proteomes" id="UP000176867">
    <property type="component" value="Unassembled WGS sequence"/>
</dbReference>
<keyword evidence="1" id="KW-0812">Transmembrane</keyword>
<proteinExistence type="predicted"/>
<comment type="caution">
    <text evidence="2">The sequence shown here is derived from an EMBL/GenBank/DDBJ whole genome shotgun (WGS) entry which is preliminary data.</text>
</comment>
<protein>
    <submittedName>
        <fullName evidence="2">Uncharacterized protein</fullName>
    </submittedName>
</protein>
<keyword evidence="1" id="KW-1133">Transmembrane helix</keyword>